<feature type="compositionally biased region" description="Basic and acidic residues" evidence="1">
    <location>
        <begin position="1"/>
        <end position="10"/>
    </location>
</feature>
<keyword evidence="3" id="KW-1185">Reference proteome</keyword>
<evidence type="ECO:0000313" key="2">
    <source>
        <dbReference type="EMBL" id="CAG8450759.1"/>
    </source>
</evidence>
<evidence type="ECO:0000313" key="3">
    <source>
        <dbReference type="Proteomes" id="UP000789739"/>
    </source>
</evidence>
<reference evidence="2" key="1">
    <citation type="submission" date="2021-06" db="EMBL/GenBank/DDBJ databases">
        <authorList>
            <person name="Kallberg Y."/>
            <person name="Tangrot J."/>
            <person name="Rosling A."/>
        </authorList>
    </citation>
    <scope>NUCLEOTIDE SEQUENCE</scope>
    <source>
        <strain evidence="2">BR232B</strain>
    </source>
</reference>
<organism evidence="2 3">
    <name type="scientific">Paraglomus brasilianum</name>
    <dbReference type="NCBI Taxonomy" id="144538"/>
    <lineage>
        <taxon>Eukaryota</taxon>
        <taxon>Fungi</taxon>
        <taxon>Fungi incertae sedis</taxon>
        <taxon>Mucoromycota</taxon>
        <taxon>Glomeromycotina</taxon>
        <taxon>Glomeromycetes</taxon>
        <taxon>Paraglomerales</taxon>
        <taxon>Paraglomeraceae</taxon>
        <taxon>Paraglomus</taxon>
    </lineage>
</organism>
<name>A0A9N8VEZ1_9GLOM</name>
<evidence type="ECO:0000256" key="1">
    <source>
        <dbReference type="SAM" id="MobiDB-lite"/>
    </source>
</evidence>
<sequence length="85" mass="9399">MRAPKGHSDDSGAGAEGHSDNAGDFSGLNTTQLALHTYMIASFKFLSDEGLHNPFIYKKMALVNRLNTWMTWAVQISSEVRRLGE</sequence>
<proteinExistence type="predicted"/>
<dbReference type="EMBL" id="CAJVPI010000001">
    <property type="protein sequence ID" value="CAG8450759.1"/>
    <property type="molecule type" value="Genomic_DNA"/>
</dbReference>
<dbReference type="AlphaFoldDB" id="A0A9N8VEZ1"/>
<comment type="caution">
    <text evidence="2">The sequence shown here is derived from an EMBL/GenBank/DDBJ whole genome shotgun (WGS) entry which is preliminary data.</text>
</comment>
<dbReference type="Proteomes" id="UP000789739">
    <property type="component" value="Unassembled WGS sequence"/>
</dbReference>
<feature type="region of interest" description="Disordered" evidence="1">
    <location>
        <begin position="1"/>
        <end position="23"/>
    </location>
</feature>
<protein>
    <submittedName>
        <fullName evidence="2">5461_t:CDS:1</fullName>
    </submittedName>
</protein>
<gene>
    <name evidence="2" type="ORF">PBRASI_LOCUS17</name>
</gene>
<accession>A0A9N8VEZ1</accession>